<evidence type="ECO:0000256" key="5">
    <source>
        <dbReference type="ARBA" id="ARBA00023136"/>
    </source>
</evidence>
<dbReference type="PANTHER" id="PTHR39083">
    <property type="entry name" value="CYCLIC DI-GMP-BINDING PROTEIN"/>
    <property type="match status" value="1"/>
</dbReference>
<dbReference type="InterPro" id="IPR018513">
    <property type="entry name" value="Cell_synthase_bac"/>
</dbReference>
<dbReference type="Gene3D" id="3.30.70.1070">
    <property type="entry name" value="Sporulation related repeat"/>
    <property type="match status" value="1"/>
</dbReference>
<gene>
    <name evidence="8" type="ORF">FQB35_11185</name>
</gene>
<keyword evidence="5 6" id="KW-0472">Membrane</keyword>
<evidence type="ECO:0000259" key="7">
    <source>
        <dbReference type="PROSITE" id="PS51724"/>
    </source>
</evidence>
<keyword evidence="2" id="KW-1003">Cell membrane</keyword>
<accession>A0A5C0SET2</accession>
<dbReference type="KEGG" id="crs:FQB35_11185"/>
<proteinExistence type="predicted"/>
<evidence type="ECO:0000256" key="2">
    <source>
        <dbReference type="ARBA" id="ARBA00022475"/>
    </source>
</evidence>
<evidence type="ECO:0000313" key="9">
    <source>
        <dbReference type="Proteomes" id="UP000324646"/>
    </source>
</evidence>
<keyword evidence="4 6" id="KW-1133">Transmembrane helix</keyword>
<evidence type="ECO:0000313" key="8">
    <source>
        <dbReference type="EMBL" id="QEK12841.1"/>
    </source>
</evidence>
<dbReference type="PANTHER" id="PTHR39083:SF1">
    <property type="entry name" value="CYCLIC DI-GMP-BINDING PROTEIN"/>
    <property type="match status" value="1"/>
</dbReference>
<dbReference type="PROSITE" id="PS51724">
    <property type="entry name" value="SPOR"/>
    <property type="match status" value="1"/>
</dbReference>
<dbReference type="GO" id="GO:0042834">
    <property type="term" value="F:peptidoglycan binding"/>
    <property type="evidence" value="ECO:0007669"/>
    <property type="project" value="InterPro"/>
</dbReference>
<sequence length="795" mass="93016">MKKIIVVWLIIFLLNPLGYFTAYGYAETNERYTIQIGAFKAENNADKTYNKLIQNGYAAYKIKSNLIKVYVGNYKTREEAVNVLRDIEKIGINGIVIRKNFDMILPNDKNISSKPIKSINEYFSKTNEKNYRFFDNDVHIEGVYGSYISFFTVDKYWKIEDGNYMELILSQSDIEKCINSTLTIYINNYPIYSTRLQNKKKNREVIKVRIPIEYIREGFNEVKIRTYSRISTTPCLDEINPANWIVYHKESYIHIAFREKIDENSLKEYPYPYLKESKELPVNSLIIIPDDFKNEHLKAAMLLSTNFGQKQAFKNLDIKIEKFSDSKDKDKNNIIFIGSSNNLPNEISLLLTTEEKEHIKKEALIKEVNSPYNKNFKMLLILSDDYKSIIKAVKSLTVEDMVMQMKKNTQFISKNLDIVKKNQKVSDYISLKDMGYSDVFIEGLFRQNAKFGINIPKNWIIQDDAKLYLKMRYSQILNFDKSVMTVYINNIPIGSKRLSYENANDDVFEITIPKDVKDSTYYDLKVTFYLDIEGVECDTRLDSNSWVYLSNESFLYLPHSNRKDSFFEYYSSPFIQNNKFNDLLMVLSEKPSSEEISIAGNIMAFLGHETNDLDDFEVITADEYNNTYKDKNMIVIGLPKENRLIDNMNKNMHIKFNEDYTKFLSNEKITLLEDFDSKVATIQLIKSPYNHDKKVLVITSMKNEGLGWAKKYLTDFNLIVKLKGNATIIDELGNVFCKYYGKSIENQIEIKERNIEHKNIPKEIFTSKLKYFTIFLIVTLTIIIIISIFLIRRKK</sequence>
<dbReference type="Gene3D" id="2.60.120.260">
    <property type="entry name" value="Galactose-binding domain-like"/>
    <property type="match status" value="2"/>
</dbReference>
<reference evidence="8 9" key="1">
    <citation type="submission" date="2019-07" db="EMBL/GenBank/DDBJ databases">
        <title>Complete genome of Crassaminicella thermophila SY095.</title>
        <authorList>
            <person name="Li X."/>
        </authorList>
    </citation>
    <scope>NUCLEOTIDE SEQUENCE [LARGE SCALE GENOMIC DNA]</scope>
    <source>
        <strain evidence="8 9">SY095</strain>
    </source>
</reference>
<dbReference type="Pfam" id="PF03170">
    <property type="entry name" value="BcsB"/>
    <property type="match status" value="1"/>
</dbReference>
<dbReference type="GO" id="GO:0006011">
    <property type="term" value="P:UDP-alpha-D-glucose metabolic process"/>
    <property type="evidence" value="ECO:0007669"/>
    <property type="project" value="InterPro"/>
</dbReference>
<dbReference type="OrthoDB" id="2655838at2"/>
<dbReference type="EMBL" id="CP042243">
    <property type="protein sequence ID" value="QEK12841.1"/>
    <property type="molecule type" value="Genomic_DNA"/>
</dbReference>
<feature type="domain" description="SPOR" evidence="7">
    <location>
        <begin position="26"/>
        <end position="99"/>
    </location>
</feature>
<dbReference type="InterPro" id="IPR007730">
    <property type="entry name" value="SPOR-like_dom"/>
</dbReference>
<keyword evidence="3 6" id="KW-0812">Transmembrane</keyword>
<keyword evidence="9" id="KW-1185">Reference proteome</keyword>
<comment type="subcellular location">
    <subcellularLocation>
        <location evidence="1">Cell membrane</location>
        <topology evidence="1">Single-pass membrane protein</topology>
    </subcellularLocation>
</comment>
<evidence type="ECO:0000256" key="6">
    <source>
        <dbReference type="SAM" id="Phobius"/>
    </source>
</evidence>
<dbReference type="SUPFAM" id="SSF110997">
    <property type="entry name" value="Sporulation related repeat"/>
    <property type="match status" value="1"/>
</dbReference>
<dbReference type="Pfam" id="PF05036">
    <property type="entry name" value="SPOR"/>
    <property type="match status" value="1"/>
</dbReference>
<protein>
    <submittedName>
        <fullName evidence="8">Cellulose biosynthesis cyclic di-GMP-binding regulatory protein BcsB</fullName>
    </submittedName>
</protein>
<feature type="transmembrane region" description="Helical" evidence="6">
    <location>
        <begin position="771"/>
        <end position="791"/>
    </location>
</feature>
<evidence type="ECO:0000256" key="3">
    <source>
        <dbReference type="ARBA" id="ARBA00022692"/>
    </source>
</evidence>
<name>A0A5C0SET2_CRATE</name>
<dbReference type="RefSeq" id="WP_148809977.1">
    <property type="nucleotide sequence ID" value="NZ_CP042243.1"/>
</dbReference>
<dbReference type="Proteomes" id="UP000324646">
    <property type="component" value="Chromosome"/>
</dbReference>
<dbReference type="InterPro" id="IPR036680">
    <property type="entry name" value="SPOR-like_sf"/>
</dbReference>
<dbReference type="GO" id="GO:0005886">
    <property type="term" value="C:plasma membrane"/>
    <property type="evidence" value="ECO:0007669"/>
    <property type="project" value="UniProtKB-SubCell"/>
</dbReference>
<evidence type="ECO:0000256" key="4">
    <source>
        <dbReference type="ARBA" id="ARBA00022989"/>
    </source>
</evidence>
<dbReference type="AlphaFoldDB" id="A0A5C0SET2"/>
<evidence type="ECO:0000256" key="1">
    <source>
        <dbReference type="ARBA" id="ARBA00004162"/>
    </source>
</evidence>
<organism evidence="8 9">
    <name type="scientific">Crassaminicella thermophila</name>
    <dbReference type="NCBI Taxonomy" id="2599308"/>
    <lineage>
        <taxon>Bacteria</taxon>
        <taxon>Bacillati</taxon>
        <taxon>Bacillota</taxon>
        <taxon>Clostridia</taxon>
        <taxon>Eubacteriales</taxon>
        <taxon>Clostridiaceae</taxon>
        <taxon>Crassaminicella</taxon>
    </lineage>
</organism>